<feature type="domain" description="HotDog ACOT-type" evidence="5">
    <location>
        <begin position="196"/>
        <end position="308"/>
    </location>
</feature>
<dbReference type="Pfam" id="PF03061">
    <property type="entry name" value="4HBT"/>
    <property type="match status" value="2"/>
</dbReference>
<gene>
    <name evidence="6" type="ORF">FM125_10945</name>
</gene>
<dbReference type="InterPro" id="IPR033120">
    <property type="entry name" value="HOTDOG_ACOT"/>
</dbReference>
<dbReference type="RefSeq" id="WP_083315327.1">
    <property type="nucleotide sequence ID" value="NZ_FUKP01000068.1"/>
</dbReference>
<dbReference type="AlphaFoldDB" id="A0A1R4JV62"/>
<comment type="similarity">
    <text evidence="1">Belongs to the acyl coenzyme A hydrolase family.</text>
</comment>
<feature type="domain" description="HotDog ACOT-type" evidence="5">
    <location>
        <begin position="38"/>
        <end position="150"/>
    </location>
</feature>
<accession>A0A1R4JV62</accession>
<dbReference type="InterPro" id="IPR029069">
    <property type="entry name" value="HotDog_dom_sf"/>
</dbReference>
<name>A0A1R4JV62_9MICC</name>
<evidence type="ECO:0000259" key="5">
    <source>
        <dbReference type="PROSITE" id="PS51770"/>
    </source>
</evidence>
<dbReference type="PANTHER" id="PTHR11049:SF16">
    <property type="entry name" value="PROTEIN VDLD"/>
    <property type="match status" value="1"/>
</dbReference>
<dbReference type="GO" id="GO:0006637">
    <property type="term" value="P:acyl-CoA metabolic process"/>
    <property type="evidence" value="ECO:0007669"/>
    <property type="project" value="TreeGrafter"/>
</dbReference>
<feature type="region of interest" description="Disordered" evidence="4">
    <location>
        <begin position="1"/>
        <end position="33"/>
    </location>
</feature>
<dbReference type="InterPro" id="IPR040170">
    <property type="entry name" value="Cytosol_ACT"/>
</dbReference>
<dbReference type="EMBL" id="FUKP01000068">
    <property type="protein sequence ID" value="SJN36141.1"/>
    <property type="molecule type" value="Genomic_DNA"/>
</dbReference>
<evidence type="ECO:0000256" key="2">
    <source>
        <dbReference type="ARBA" id="ARBA00022801"/>
    </source>
</evidence>
<dbReference type="CDD" id="cd03442">
    <property type="entry name" value="BFIT_BACH"/>
    <property type="match status" value="2"/>
</dbReference>
<dbReference type="Gene3D" id="3.10.129.10">
    <property type="entry name" value="Hotdog Thioesterase"/>
    <property type="match status" value="2"/>
</dbReference>
<evidence type="ECO:0000256" key="4">
    <source>
        <dbReference type="SAM" id="MobiDB-lite"/>
    </source>
</evidence>
<proteinExistence type="inferred from homology"/>
<dbReference type="PROSITE" id="PS51770">
    <property type="entry name" value="HOTDOG_ACOT"/>
    <property type="match status" value="2"/>
</dbReference>
<dbReference type="GO" id="GO:0052816">
    <property type="term" value="F:long-chain fatty acyl-CoA hydrolase activity"/>
    <property type="evidence" value="ECO:0007669"/>
    <property type="project" value="TreeGrafter"/>
</dbReference>
<evidence type="ECO:0000313" key="6">
    <source>
        <dbReference type="EMBL" id="SJN36141.1"/>
    </source>
</evidence>
<evidence type="ECO:0000256" key="1">
    <source>
        <dbReference type="ARBA" id="ARBA00010458"/>
    </source>
</evidence>
<dbReference type="PANTHER" id="PTHR11049">
    <property type="entry name" value="ACYL COENZYME A THIOESTER HYDROLASE"/>
    <property type="match status" value="1"/>
</dbReference>
<dbReference type="SUPFAM" id="SSF54637">
    <property type="entry name" value="Thioesterase/thiol ester dehydrase-isomerase"/>
    <property type="match status" value="2"/>
</dbReference>
<reference evidence="6 7" key="1">
    <citation type="submission" date="2017-02" db="EMBL/GenBank/DDBJ databases">
        <authorList>
            <person name="Peterson S.W."/>
        </authorList>
    </citation>
    <scope>NUCLEOTIDE SEQUENCE [LARGE SCALE GENOMIC DNA]</scope>
    <source>
        <strain evidence="6 7">2B3F</strain>
    </source>
</reference>
<sequence>MDAAAQNTASPVPGTSASGAPAPSFTTTAAPLPHDAHRRHEVTLRFLAAPTDRGHSGTVDAGRVLEWVDKAAFAAATAWAGTYCVTAYVGNIHFRQPVQVGQMVEVTGTVLYTGSTSMHINTVVRAGDPKTGELTEAARCLVVFVAVQDGRPTRVPEFVPQSLEQELARDYAISRIEVRNAVTEAMKGQPYTDAGTAERVTLRFLAAPTDVNWGGKVHGGIVMEWIDTAAYLCASRYCGKDTVAVFSGGIRFYRPLHIGDLVEVEARLIYTGSKGMHVAVHVRSGDPKGDELALTTYCLTVMVTRNEAGDAVPVPAWVPVSEEDKALWQHARDLLEIRAKAQGNRLPNHLLEQQD</sequence>
<feature type="compositionally biased region" description="Low complexity" evidence="4">
    <location>
        <begin position="9"/>
        <end position="33"/>
    </location>
</feature>
<evidence type="ECO:0000256" key="3">
    <source>
        <dbReference type="PROSITE-ProRule" id="PRU01106"/>
    </source>
</evidence>
<organism evidence="6 7">
    <name type="scientific">Micrococcus lylae</name>
    <dbReference type="NCBI Taxonomy" id="1273"/>
    <lineage>
        <taxon>Bacteria</taxon>
        <taxon>Bacillati</taxon>
        <taxon>Actinomycetota</taxon>
        <taxon>Actinomycetes</taxon>
        <taxon>Micrococcales</taxon>
        <taxon>Micrococcaceae</taxon>
        <taxon>Micrococcus</taxon>
    </lineage>
</organism>
<keyword evidence="2 3" id="KW-0378">Hydrolase</keyword>
<dbReference type="Proteomes" id="UP000196230">
    <property type="component" value="Unassembled WGS sequence"/>
</dbReference>
<dbReference type="InterPro" id="IPR006683">
    <property type="entry name" value="Thioestr_dom"/>
</dbReference>
<evidence type="ECO:0000313" key="7">
    <source>
        <dbReference type="Proteomes" id="UP000196230"/>
    </source>
</evidence>
<protein>
    <submittedName>
        <fullName evidence="6">Acyl-CoA hydrolase</fullName>
    </submittedName>
</protein>
<dbReference type="GO" id="GO:0005829">
    <property type="term" value="C:cytosol"/>
    <property type="evidence" value="ECO:0007669"/>
    <property type="project" value="TreeGrafter"/>
</dbReference>